<comment type="caution">
    <text evidence="3">The sequence shown here is derived from an EMBL/GenBank/DDBJ whole genome shotgun (WGS) entry which is preliminary data.</text>
</comment>
<reference evidence="3 4" key="1">
    <citation type="journal article" date="2018" name="Nat. Genet.">
        <title>The Rosa genome provides new insights in the design of modern roses.</title>
        <authorList>
            <person name="Bendahmane M."/>
        </authorList>
    </citation>
    <scope>NUCLEOTIDE SEQUENCE [LARGE SCALE GENOMIC DNA]</scope>
    <source>
        <strain evidence="4">cv. Old Blush</strain>
    </source>
</reference>
<dbReference type="Gramene" id="PRQ28279">
    <property type="protein sequence ID" value="PRQ28279"/>
    <property type="gene ID" value="RchiOBHm_Chr5g0001351"/>
</dbReference>
<proteinExistence type="predicted"/>
<evidence type="ECO:0000259" key="2">
    <source>
        <dbReference type="Pfam" id="PF11926"/>
    </source>
</evidence>
<evidence type="ECO:0000313" key="3">
    <source>
        <dbReference type="EMBL" id="PRQ28279.1"/>
    </source>
</evidence>
<gene>
    <name evidence="3" type="ORF">RchiOBHm_Chr5g0001351</name>
</gene>
<sequence length="537" mass="60706">MGRKGSGVDTEIQEKPSTFWTQCPICWAKLQYYTEFLDRLLRCQICHNTFQARELLEDVDAEALRNQCPNHKEPPKQCPQDPPNTFWTQCSFCCAKFQYYSDTLGRLLCCQICQKAFEAHELKNDVHPEFFRNQFSNTVEPPKQGPSNLASESSGGSKKGNITRFQDGDGTFKSLRKGQSSGVAEKKRNIGAAGVHKKEARENVSFPLDKNFPNKKRKTEEFELKAKEATMLDKEESNFKADVSSAANVATLESIEVPDPQFHKFVVDADMLANLCQANQTWALYDTADGMPRFYAIVKKVLTPGFKLKVSWLDADPDDQGEIDWCEKELPVACGKFRLGDSAEITDHLMFSHQMHATTGSLTGSVLVYPRKGETWAIYQNWDIGWSSEPEKHVSYKYEFVEVLSDYVEGDGIGVSYLAKVKGFVSLFQQTEQHGFQVPPDELYRFSHRIPSFKMTGHEGYGVPSGSFELDPASLPSSILIHDVRDLEIDNRRKNTEPSDLSGMQQKNMWILNVSSMKEKCTENLSQGNVSQQSDIP</sequence>
<evidence type="ECO:0000313" key="4">
    <source>
        <dbReference type="Proteomes" id="UP000238479"/>
    </source>
</evidence>
<dbReference type="Pfam" id="PF11926">
    <property type="entry name" value="DUF3444"/>
    <property type="match status" value="1"/>
</dbReference>
<dbReference type="OMA" id="RITIYPH"/>
<evidence type="ECO:0000256" key="1">
    <source>
        <dbReference type="SAM" id="MobiDB-lite"/>
    </source>
</evidence>
<feature type="compositionally biased region" description="Polar residues" evidence="1">
    <location>
        <begin position="136"/>
        <end position="156"/>
    </location>
</feature>
<organism evidence="3 4">
    <name type="scientific">Rosa chinensis</name>
    <name type="common">China rose</name>
    <dbReference type="NCBI Taxonomy" id="74649"/>
    <lineage>
        <taxon>Eukaryota</taxon>
        <taxon>Viridiplantae</taxon>
        <taxon>Streptophyta</taxon>
        <taxon>Embryophyta</taxon>
        <taxon>Tracheophyta</taxon>
        <taxon>Spermatophyta</taxon>
        <taxon>Magnoliopsida</taxon>
        <taxon>eudicotyledons</taxon>
        <taxon>Gunneridae</taxon>
        <taxon>Pentapetalae</taxon>
        <taxon>rosids</taxon>
        <taxon>fabids</taxon>
        <taxon>Rosales</taxon>
        <taxon>Rosaceae</taxon>
        <taxon>Rosoideae</taxon>
        <taxon>Rosoideae incertae sedis</taxon>
        <taxon>Rosa</taxon>
    </lineage>
</organism>
<feature type="domain" description="DUF3444" evidence="2">
    <location>
        <begin position="253"/>
        <end position="459"/>
    </location>
</feature>
<dbReference type="AlphaFoldDB" id="A0A2P6Q2C1"/>
<accession>A0A2P6Q2C1</accession>
<dbReference type="PANTHER" id="PTHR45089:SF42">
    <property type="entry name" value="J DOMAIN-CONTAINING PROTEIN"/>
    <property type="match status" value="1"/>
</dbReference>
<feature type="region of interest" description="Disordered" evidence="1">
    <location>
        <begin position="136"/>
        <end position="198"/>
    </location>
</feature>
<name>A0A2P6Q2C1_ROSCH</name>
<dbReference type="PANTHER" id="PTHR45089">
    <property type="entry name" value="DNAJ HEAT SHOCK AMINO-TERMINAL DOMAIN PROTEIN-RELATED"/>
    <property type="match status" value="1"/>
</dbReference>
<dbReference type="STRING" id="74649.A0A2P6Q2C1"/>
<dbReference type="EMBL" id="PDCK01000043">
    <property type="protein sequence ID" value="PRQ28279.1"/>
    <property type="molecule type" value="Genomic_DNA"/>
</dbReference>
<protein>
    <recommendedName>
        <fullName evidence="2">DUF3444 domain-containing protein</fullName>
    </recommendedName>
</protein>
<dbReference type="Proteomes" id="UP000238479">
    <property type="component" value="Chromosome 5"/>
</dbReference>
<dbReference type="InterPro" id="IPR024593">
    <property type="entry name" value="DUF3444"/>
</dbReference>
<keyword evidence="4" id="KW-1185">Reference proteome</keyword>